<accession>A0ACC3N6P5</accession>
<comment type="caution">
    <text evidence="1">The sequence shown here is derived from an EMBL/GenBank/DDBJ whole genome shotgun (WGS) entry which is preliminary data.</text>
</comment>
<organism evidence="1 2">
    <name type="scientific">Vermiconidia calcicola</name>
    <dbReference type="NCBI Taxonomy" id="1690605"/>
    <lineage>
        <taxon>Eukaryota</taxon>
        <taxon>Fungi</taxon>
        <taxon>Dikarya</taxon>
        <taxon>Ascomycota</taxon>
        <taxon>Pezizomycotina</taxon>
        <taxon>Dothideomycetes</taxon>
        <taxon>Dothideomycetidae</taxon>
        <taxon>Mycosphaerellales</taxon>
        <taxon>Extremaceae</taxon>
        <taxon>Vermiconidia</taxon>
    </lineage>
</organism>
<keyword evidence="2" id="KW-1185">Reference proteome</keyword>
<dbReference type="EMBL" id="JAUTXU010000078">
    <property type="protein sequence ID" value="KAK3711215.1"/>
    <property type="molecule type" value="Genomic_DNA"/>
</dbReference>
<name>A0ACC3N6P5_9PEZI</name>
<dbReference type="Proteomes" id="UP001281147">
    <property type="component" value="Unassembled WGS sequence"/>
</dbReference>
<protein>
    <submittedName>
        <fullName evidence="1">Uncharacterized protein</fullName>
    </submittedName>
</protein>
<proteinExistence type="predicted"/>
<gene>
    <name evidence="1" type="ORF">LTR37_009809</name>
</gene>
<reference evidence="1" key="1">
    <citation type="submission" date="2023-07" db="EMBL/GenBank/DDBJ databases">
        <title>Black Yeasts Isolated from many extreme environments.</title>
        <authorList>
            <person name="Coleine C."/>
            <person name="Stajich J.E."/>
            <person name="Selbmann L."/>
        </authorList>
    </citation>
    <scope>NUCLEOTIDE SEQUENCE</scope>
    <source>
        <strain evidence="1">CCFEE 5714</strain>
    </source>
</reference>
<evidence type="ECO:0000313" key="1">
    <source>
        <dbReference type="EMBL" id="KAK3711215.1"/>
    </source>
</evidence>
<evidence type="ECO:0000313" key="2">
    <source>
        <dbReference type="Proteomes" id="UP001281147"/>
    </source>
</evidence>
<sequence length="129" mass="13768">MGPKKVISTDNAPKPLAGIYNQAIVANGTVYCSGSIGMDPATGKLVEGDVGKRTHQILKNLTAVLEAAGTTIENVCKVNVFIADMKDFSAMNEVYTRYFGEEKPCRTCVAAKQLPLGTDVEIECIAVMP</sequence>